<comment type="caution">
    <text evidence="1">The sequence shown here is derived from an EMBL/GenBank/DDBJ whole genome shotgun (WGS) entry which is preliminary data.</text>
</comment>
<dbReference type="Proteomes" id="UP001576762">
    <property type="component" value="Unassembled WGS sequence"/>
</dbReference>
<accession>A0ABV4W8K8</accession>
<dbReference type="GeneID" id="94724087"/>
<protein>
    <submittedName>
        <fullName evidence="1">Uncharacterized protein</fullName>
    </submittedName>
</protein>
<gene>
    <name evidence="1" type="ORF">ACE05E_13605</name>
</gene>
<evidence type="ECO:0000313" key="1">
    <source>
        <dbReference type="EMBL" id="MFB2716519.1"/>
    </source>
</evidence>
<keyword evidence="2" id="KW-1185">Reference proteome</keyword>
<dbReference type="RefSeq" id="WP_286250174.1">
    <property type="nucleotide sequence ID" value="NZ_AP028062.1"/>
</dbReference>
<dbReference type="EMBL" id="JBHFLD010000019">
    <property type="protein sequence ID" value="MFB2716519.1"/>
    <property type="molecule type" value="Genomic_DNA"/>
</dbReference>
<organism evidence="1 2">
    <name type="scientific">Marinobacter shengliensis</name>
    <dbReference type="NCBI Taxonomy" id="1389223"/>
    <lineage>
        <taxon>Bacteria</taxon>
        <taxon>Pseudomonadati</taxon>
        <taxon>Pseudomonadota</taxon>
        <taxon>Gammaproteobacteria</taxon>
        <taxon>Pseudomonadales</taxon>
        <taxon>Marinobacteraceae</taxon>
        <taxon>Marinobacter</taxon>
    </lineage>
</organism>
<sequence>MDELIQNVRNVHAKNYLNESIAAYRTGAYRASLIATWIAVCVDIIEKIRELSLSEDPAAKKWEQQLDKIQPNDPRAMLDFERDLLNIACDDLQLISTIEKSHLERLKDDRNICAHPTFSDDGSQFSPPAELALAYIVQSANYLLVHPPVKGKVIVQRLYELINEPSFPEDEEKAFTLLSSENNLGRVKDSGVRNLAILIFKRIFRDETGVSQELLNRLSASLSAIQRLYPEIYDEVVSNKLVGMLSEANDTRLKRIFPFLSLRNELWSKVEHAERVRIEGLINAMSPEEISKYQVTRLVEINAEIRSQIFQKIDRLNDVEKAKVIATFPSVFFKDRSIHLFSESLSFDSAEFRGNQLILPISSTFNDKDLESVFNGAIENTGSYGINQVLNAGAIGAFFSGLYTETKAAPLNHQALWKGFWKKISDKGFSYKALREKLTDDHYIVPEVENEEDDDDIPF</sequence>
<name>A0ABV4W8K8_9GAMM</name>
<evidence type="ECO:0000313" key="2">
    <source>
        <dbReference type="Proteomes" id="UP001576762"/>
    </source>
</evidence>
<proteinExistence type="predicted"/>
<reference evidence="1 2" key="1">
    <citation type="submission" date="2024-09" db="EMBL/GenBank/DDBJ databases">
        <title>Draft genome sequences of 6 high pH adapted Marinobacter shengliensis sp. isolated from Mariana forearc serpentinite mud volcanoes.</title>
        <authorList>
            <person name="Elkassas S."/>
            <person name="Serres M."/>
            <person name="Michael N."/>
            <person name="Amina P."/>
            <person name="Teodora Z."/>
            <person name="Julie H."/>
        </authorList>
    </citation>
    <scope>NUCLEOTIDE SEQUENCE [LARGE SCALE GENOMIC DNA]</scope>
    <source>
        <strain evidence="1 2">EB4</strain>
    </source>
</reference>